<dbReference type="PANTHER" id="PTHR30289">
    <property type="entry name" value="UNCHARACTERIZED PROTEIN YBCL-RELATED"/>
    <property type="match status" value="1"/>
</dbReference>
<sequence>MLEKIPAAVGHALSGLKAGLEKAVFHAEFPDAPATIALTSPDFADGAALPARFTADGDGTSPPLAWSNLPAGTAAVVILGEDADSPTPHPLVHLIAWNLAPAMSDLAEGALTADAPVDLGKNSFLKDGWLPPDPPSGHGAHRYLFQVYALDRRLDLSPSPGRGALIDAMRGHVLARGSLTGTYQRR</sequence>
<dbReference type="NCBIfam" id="TIGR00481">
    <property type="entry name" value="YbhB/YbcL family Raf kinase inhibitor-like protein"/>
    <property type="match status" value="1"/>
</dbReference>
<evidence type="ECO:0000313" key="1">
    <source>
        <dbReference type="EMBL" id="GJD43713.1"/>
    </source>
</evidence>
<dbReference type="EMBL" id="BPQG01000021">
    <property type="protein sequence ID" value="GJD43713.1"/>
    <property type="molecule type" value="Genomic_DNA"/>
</dbReference>
<keyword evidence="2" id="KW-1185">Reference proteome</keyword>
<gene>
    <name evidence="1" type="ORF">AFCDBAGC_1566</name>
</gene>
<dbReference type="Proteomes" id="UP001055117">
    <property type="component" value="Unassembled WGS sequence"/>
</dbReference>
<dbReference type="Pfam" id="PF01161">
    <property type="entry name" value="PBP"/>
    <property type="match status" value="1"/>
</dbReference>
<protein>
    <recommendedName>
        <fullName evidence="3">Phosphatidylethanolamine-binding protein</fullName>
    </recommendedName>
</protein>
<reference evidence="1 2" key="1">
    <citation type="journal article" date="2021" name="Front. Microbiol.">
        <title>Comprehensive Comparative Genomics and Phenotyping of Methylobacterium Species.</title>
        <authorList>
            <person name="Alessa O."/>
            <person name="Ogura Y."/>
            <person name="Fujitani Y."/>
            <person name="Takami H."/>
            <person name="Hayashi T."/>
            <person name="Sahin N."/>
            <person name="Tani A."/>
        </authorList>
    </citation>
    <scope>NUCLEOTIDE SEQUENCE [LARGE SCALE GENOMIC DNA]</scope>
    <source>
        <strain evidence="1 2">DSM 23679</strain>
    </source>
</reference>
<dbReference type="InterPro" id="IPR005247">
    <property type="entry name" value="YbhB_YbcL/LppC-like"/>
</dbReference>
<dbReference type="RefSeq" id="WP_238271764.1">
    <property type="nucleotide sequence ID" value="NZ_BPQG01000021.1"/>
</dbReference>
<dbReference type="SUPFAM" id="SSF49777">
    <property type="entry name" value="PEBP-like"/>
    <property type="match status" value="1"/>
</dbReference>
<name>A0ABQ4QEQ6_9HYPH</name>
<accession>A0ABQ4QEQ6</accession>
<evidence type="ECO:0000313" key="2">
    <source>
        <dbReference type="Proteomes" id="UP001055117"/>
    </source>
</evidence>
<comment type="caution">
    <text evidence="1">The sequence shown here is derived from an EMBL/GenBank/DDBJ whole genome shotgun (WGS) entry which is preliminary data.</text>
</comment>
<evidence type="ECO:0008006" key="3">
    <source>
        <dbReference type="Google" id="ProtNLM"/>
    </source>
</evidence>
<organism evidence="1 2">
    <name type="scientific">Methylobacterium cerastii</name>
    <dbReference type="NCBI Taxonomy" id="932741"/>
    <lineage>
        <taxon>Bacteria</taxon>
        <taxon>Pseudomonadati</taxon>
        <taxon>Pseudomonadota</taxon>
        <taxon>Alphaproteobacteria</taxon>
        <taxon>Hyphomicrobiales</taxon>
        <taxon>Methylobacteriaceae</taxon>
        <taxon>Methylobacterium</taxon>
    </lineage>
</organism>
<dbReference type="InterPro" id="IPR008914">
    <property type="entry name" value="PEBP"/>
</dbReference>
<dbReference type="PANTHER" id="PTHR30289:SF1">
    <property type="entry name" value="PEBP (PHOSPHATIDYLETHANOLAMINE-BINDING PROTEIN) FAMILY PROTEIN"/>
    <property type="match status" value="1"/>
</dbReference>
<dbReference type="Gene3D" id="3.90.280.10">
    <property type="entry name" value="PEBP-like"/>
    <property type="match status" value="1"/>
</dbReference>
<dbReference type="CDD" id="cd00865">
    <property type="entry name" value="PEBP_bact_arch"/>
    <property type="match status" value="1"/>
</dbReference>
<dbReference type="InterPro" id="IPR036610">
    <property type="entry name" value="PEBP-like_sf"/>
</dbReference>
<proteinExistence type="predicted"/>